<dbReference type="EMBL" id="PQXJ01000439">
    <property type="protein sequence ID" value="TGO49224.1"/>
    <property type="molecule type" value="Genomic_DNA"/>
</dbReference>
<sequence>MGSQNWFMIAIMDIALLEEWKISREVLGDLSQSQLARRAVCIEDQIEKGKQENKARQIGDISDPCGIRAQESKHITHIFACAAKVYLYVTQSGAYPRIPEIRDSVSAALKAFRDLPDGQWIRHLVWPFFIVSCMAEEEHEDEFRQIAASANMNRGIFCNFQNASSIMEECWRLRKSQPCSPWNWKTAMSSLGVKTLLV</sequence>
<gene>
    <name evidence="3" type="ORF">BOTNAR_0439g00070</name>
</gene>
<dbReference type="GO" id="GO:0003700">
    <property type="term" value="F:DNA-binding transcription factor activity"/>
    <property type="evidence" value="ECO:0007669"/>
    <property type="project" value="TreeGrafter"/>
</dbReference>
<comment type="caution">
    <text evidence="3">The sequence shown here is derived from an EMBL/GenBank/DDBJ whole genome shotgun (WGS) entry which is preliminary data.</text>
</comment>
<reference evidence="3 4" key="1">
    <citation type="submission" date="2017-12" db="EMBL/GenBank/DDBJ databases">
        <title>Comparative genomics of Botrytis spp.</title>
        <authorList>
            <person name="Valero-Jimenez C.A."/>
            <person name="Tapia P."/>
            <person name="Veloso J."/>
            <person name="Silva-Moreno E."/>
            <person name="Staats M."/>
            <person name="Valdes J.H."/>
            <person name="Van Kan J.A.L."/>
        </authorList>
    </citation>
    <scope>NUCLEOTIDE SEQUENCE [LARGE SCALE GENOMIC DNA]</scope>
    <source>
        <strain evidence="3 4">MUCL2120</strain>
    </source>
</reference>
<dbReference type="GO" id="GO:0045944">
    <property type="term" value="P:positive regulation of transcription by RNA polymerase II"/>
    <property type="evidence" value="ECO:0007669"/>
    <property type="project" value="TreeGrafter"/>
</dbReference>
<keyword evidence="2" id="KW-0539">Nucleus</keyword>
<name>A0A4Z1HK32_9HELO</name>
<protein>
    <submittedName>
        <fullName evidence="3">Uncharacterized protein</fullName>
    </submittedName>
</protein>
<dbReference type="InterPro" id="IPR021858">
    <property type="entry name" value="Fun_TF"/>
</dbReference>
<organism evidence="3 4">
    <name type="scientific">Botryotinia narcissicola</name>
    <dbReference type="NCBI Taxonomy" id="278944"/>
    <lineage>
        <taxon>Eukaryota</taxon>
        <taxon>Fungi</taxon>
        <taxon>Dikarya</taxon>
        <taxon>Ascomycota</taxon>
        <taxon>Pezizomycotina</taxon>
        <taxon>Leotiomycetes</taxon>
        <taxon>Helotiales</taxon>
        <taxon>Sclerotiniaceae</taxon>
        <taxon>Botryotinia</taxon>
    </lineage>
</organism>
<proteinExistence type="predicted"/>
<evidence type="ECO:0000313" key="3">
    <source>
        <dbReference type="EMBL" id="TGO49224.1"/>
    </source>
</evidence>
<dbReference type="OrthoDB" id="5213892at2759"/>
<keyword evidence="4" id="KW-1185">Reference proteome</keyword>
<comment type="subcellular location">
    <subcellularLocation>
        <location evidence="1">Nucleus</location>
    </subcellularLocation>
</comment>
<dbReference type="GO" id="GO:0000976">
    <property type="term" value="F:transcription cis-regulatory region binding"/>
    <property type="evidence" value="ECO:0007669"/>
    <property type="project" value="TreeGrafter"/>
</dbReference>
<evidence type="ECO:0000256" key="2">
    <source>
        <dbReference type="ARBA" id="ARBA00023242"/>
    </source>
</evidence>
<dbReference type="STRING" id="278944.A0A4Z1HK32"/>
<evidence type="ECO:0000256" key="1">
    <source>
        <dbReference type="ARBA" id="ARBA00004123"/>
    </source>
</evidence>
<dbReference type="PANTHER" id="PTHR37534:SF26">
    <property type="entry name" value="TRANSCRIPTION FACTOR, PUTATIVE-RELATED"/>
    <property type="match status" value="1"/>
</dbReference>
<dbReference type="GO" id="GO:0005634">
    <property type="term" value="C:nucleus"/>
    <property type="evidence" value="ECO:0007669"/>
    <property type="project" value="UniProtKB-SubCell"/>
</dbReference>
<evidence type="ECO:0000313" key="4">
    <source>
        <dbReference type="Proteomes" id="UP000297452"/>
    </source>
</evidence>
<dbReference type="PANTHER" id="PTHR37534">
    <property type="entry name" value="TRANSCRIPTIONAL ACTIVATOR PROTEIN UGA3"/>
    <property type="match status" value="1"/>
</dbReference>
<dbReference type="Pfam" id="PF11951">
    <property type="entry name" value="Fungal_trans_2"/>
    <property type="match status" value="1"/>
</dbReference>
<dbReference type="AlphaFoldDB" id="A0A4Z1HK32"/>
<dbReference type="Proteomes" id="UP000297452">
    <property type="component" value="Unassembled WGS sequence"/>
</dbReference>
<accession>A0A4Z1HK32</accession>